<sequence>MRNSILKRLEALENKKPSDLVISAERDNGEMTSERTKTVISPDGSLKEGFSGVGDNEKGVIIHSGKNLKDLDRILKYFKLQAEKEDRQTDKQEI</sequence>
<dbReference type="AlphaFoldDB" id="A0A1T4QV11"/>
<keyword evidence="3" id="KW-1185">Reference proteome</keyword>
<evidence type="ECO:0000313" key="2">
    <source>
        <dbReference type="EMBL" id="SKA07620.1"/>
    </source>
</evidence>
<name>A0A1T4QV11_9FIRM</name>
<feature type="region of interest" description="Disordered" evidence="1">
    <location>
        <begin position="25"/>
        <end position="52"/>
    </location>
</feature>
<reference evidence="2 3" key="1">
    <citation type="submission" date="2017-02" db="EMBL/GenBank/DDBJ databases">
        <authorList>
            <person name="Peterson S.W."/>
        </authorList>
    </citation>
    <scope>NUCLEOTIDE SEQUENCE [LARGE SCALE GENOMIC DNA]</scope>
    <source>
        <strain evidence="2 3">ATCC 17233</strain>
    </source>
</reference>
<evidence type="ECO:0000313" key="3">
    <source>
        <dbReference type="Proteomes" id="UP000189857"/>
    </source>
</evidence>
<evidence type="ECO:0000256" key="1">
    <source>
        <dbReference type="SAM" id="MobiDB-lite"/>
    </source>
</evidence>
<dbReference type="EMBL" id="FUXA01000028">
    <property type="protein sequence ID" value="SKA07620.1"/>
    <property type="molecule type" value="Genomic_DNA"/>
</dbReference>
<proteinExistence type="predicted"/>
<protein>
    <submittedName>
        <fullName evidence="2">Uncharacterized protein</fullName>
    </submittedName>
</protein>
<organism evidence="2 3">
    <name type="scientific">Eubacterium ruminantium</name>
    <dbReference type="NCBI Taxonomy" id="42322"/>
    <lineage>
        <taxon>Bacteria</taxon>
        <taxon>Bacillati</taxon>
        <taxon>Bacillota</taxon>
        <taxon>Clostridia</taxon>
        <taxon>Eubacteriales</taxon>
        <taxon>Eubacteriaceae</taxon>
        <taxon>Eubacterium</taxon>
    </lineage>
</organism>
<accession>A0A1T4QV11</accession>
<feature type="compositionally biased region" description="Basic and acidic residues" evidence="1">
    <location>
        <begin position="25"/>
        <end position="37"/>
    </location>
</feature>
<dbReference type="RefSeq" id="WP_078788301.1">
    <property type="nucleotide sequence ID" value="NZ_FMTO01000002.1"/>
</dbReference>
<gene>
    <name evidence="2" type="ORF">SAMN02745110_02533</name>
</gene>
<dbReference type="Proteomes" id="UP000189857">
    <property type="component" value="Unassembled WGS sequence"/>
</dbReference>